<dbReference type="InterPro" id="IPR017441">
    <property type="entry name" value="Protein_kinase_ATP_BS"/>
</dbReference>
<feature type="compositionally biased region" description="Acidic residues" evidence="4">
    <location>
        <begin position="394"/>
        <end position="406"/>
    </location>
</feature>
<dbReference type="PANTHER" id="PTHR24346">
    <property type="entry name" value="MAP/MICROTUBULE AFFINITY-REGULATING KINASE"/>
    <property type="match status" value="1"/>
</dbReference>
<accession>A0ABR3PY88</accession>
<feature type="region of interest" description="Disordered" evidence="4">
    <location>
        <begin position="392"/>
        <end position="562"/>
    </location>
</feature>
<dbReference type="PROSITE" id="PS00107">
    <property type="entry name" value="PROTEIN_KINASE_ATP"/>
    <property type="match status" value="1"/>
</dbReference>
<dbReference type="Pfam" id="PF00069">
    <property type="entry name" value="Pkinase"/>
    <property type="match status" value="1"/>
</dbReference>
<dbReference type="GO" id="GO:0004674">
    <property type="term" value="F:protein serine/threonine kinase activity"/>
    <property type="evidence" value="ECO:0007669"/>
    <property type="project" value="UniProtKB-EC"/>
</dbReference>
<feature type="compositionally biased region" description="Low complexity" evidence="4">
    <location>
        <begin position="531"/>
        <end position="542"/>
    </location>
</feature>
<keyword evidence="6" id="KW-0418">Kinase</keyword>
<feature type="region of interest" description="Disordered" evidence="4">
    <location>
        <begin position="658"/>
        <end position="794"/>
    </location>
</feature>
<reference evidence="6 7" key="1">
    <citation type="submission" date="2023-08" db="EMBL/GenBank/DDBJ databases">
        <title>Annotated Genome Sequence of Vanrija albida AlHP1.</title>
        <authorList>
            <person name="Herzog R."/>
        </authorList>
    </citation>
    <scope>NUCLEOTIDE SEQUENCE [LARGE SCALE GENOMIC DNA]</scope>
    <source>
        <strain evidence="6 7">AlHP1</strain>
    </source>
</reference>
<keyword evidence="1 3" id="KW-0547">Nucleotide-binding</keyword>
<comment type="caution">
    <text evidence="6">The sequence shown here is derived from an EMBL/GenBank/DDBJ whole genome shotgun (WGS) entry which is preliminary data.</text>
</comment>
<protein>
    <submittedName>
        <fullName evidence="6">Serine/threonine-protein kinase gin4</fullName>
        <ecNumber evidence="6">2.7.11.1</ecNumber>
    </submittedName>
</protein>
<feature type="compositionally biased region" description="Pro residues" evidence="4">
    <location>
        <begin position="763"/>
        <end position="779"/>
    </location>
</feature>
<evidence type="ECO:0000259" key="5">
    <source>
        <dbReference type="PROSITE" id="PS50011"/>
    </source>
</evidence>
<dbReference type="InterPro" id="IPR008271">
    <property type="entry name" value="Ser/Thr_kinase_AS"/>
</dbReference>
<feature type="compositionally biased region" description="Low complexity" evidence="4">
    <location>
        <begin position="738"/>
        <end position="753"/>
    </location>
</feature>
<feature type="compositionally biased region" description="Polar residues" evidence="4">
    <location>
        <begin position="708"/>
        <end position="726"/>
    </location>
</feature>
<dbReference type="SMART" id="SM00220">
    <property type="entry name" value="S_TKc"/>
    <property type="match status" value="1"/>
</dbReference>
<feature type="compositionally biased region" description="Low complexity" evidence="4">
    <location>
        <begin position="677"/>
        <end position="689"/>
    </location>
</feature>
<keyword evidence="6" id="KW-0808">Transferase</keyword>
<evidence type="ECO:0000313" key="6">
    <source>
        <dbReference type="EMBL" id="KAL1407107.1"/>
    </source>
</evidence>
<organism evidence="6 7">
    <name type="scientific">Vanrija albida</name>
    <dbReference type="NCBI Taxonomy" id="181172"/>
    <lineage>
        <taxon>Eukaryota</taxon>
        <taxon>Fungi</taxon>
        <taxon>Dikarya</taxon>
        <taxon>Basidiomycota</taxon>
        <taxon>Agaricomycotina</taxon>
        <taxon>Tremellomycetes</taxon>
        <taxon>Trichosporonales</taxon>
        <taxon>Trichosporonaceae</taxon>
        <taxon>Vanrija</taxon>
    </lineage>
</organism>
<evidence type="ECO:0000256" key="1">
    <source>
        <dbReference type="ARBA" id="ARBA00022741"/>
    </source>
</evidence>
<evidence type="ECO:0000256" key="4">
    <source>
        <dbReference type="SAM" id="MobiDB-lite"/>
    </source>
</evidence>
<keyword evidence="7" id="KW-1185">Reference proteome</keyword>
<dbReference type="PROSITE" id="PS00108">
    <property type="entry name" value="PROTEIN_KINASE_ST"/>
    <property type="match status" value="1"/>
</dbReference>
<gene>
    <name evidence="6" type="primary">GIN4</name>
    <name evidence="6" type="ORF">Q8F55_006521</name>
</gene>
<dbReference type="PANTHER" id="PTHR24346:SF110">
    <property type="entry name" value="NON-SPECIFIC SERINE_THREONINE PROTEIN KINASE"/>
    <property type="match status" value="1"/>
</dbReference>
<dbReference type="GeneID" id="95987564"/>
<dbReference type="Gene3D" id="1.10.510.10">
    <property type="entry name" value="Transferase(Phosphotransferase) domain 1"/>
    <property type="match status" value="1"/>
</dbReference>
<dbReference type="CDD" id="cd14081">
    <property type="entry name" value="STKc_BRSK1_2"/>
    <property type="match status" value="1"/>
</dbReference>
<feature type="compositionally biased region" description="Low complexity" evidence="4">
    <location>
        <begin position="27"/>
        <end position="36"/>
    </location>
</feature>
<dbReference type="InterPro" id="IPR011009">
    <property type="entry name" value="Kinase-like_dom_sf"/>
</dbReference>
<dbReference type="EC" id="2.7.11.1" evidence="6"/>
<dbReference type="EMBL" id="JBBXJM010000005">
    <property type="protein sequence ID" value="KAL1407107.1"/>
    <property type="molecule type" value="Genomic_DNA"/>
</dbReference>
<feature type="compositionally biased region" description="Polar residues" evidence="4">
    <location>
        <begin position="1012"/>
        <end position="1021"/>
    </location>
</feature>
<feature type="domain" description="Protein kinase" evidence="5">
    <location>
        <begin position="48"/>
        <end position="312"/>
    </location>
</feature>
<name>A0ABR3PY88_9TREE</name>
<dbReference type="Proteomes" id="UP001565368">
    <property type="component" value="Unassembled WGS sequence"/>
</dbReference>
<dbReference type="InterPro" id="IPR000719">
    <property type="entry name" value="Prot_kinase_dom"/>
</dbReference>
<keyword evidence="2 3" id="KW-0067">ATP-binding</keyword>
<evidence type="ECO:0000313" key="7">
    <source>
        <dbReference type="Proteomes" id="UP001565368"/>
    </source>
</evidence>
<feature type="region of interest" description="Disordered" evidence="4">
    <location>
        <begin position="974"/>
        <end position="1033"/>
    </location>
</feature>
<sequence length="1033" mass="112016">MAAVQRRTSQRSEAGPSSHNGDRRSNRMSTTSGSSSQAEPDAKSIGQWRIGRTIGKGSSGRVKVVKHNLTGQYAAVKIVPKGLIMSSRLSMNEAGARADKLLLGIEREIVIMKLIDHPNVLSLYDVWETNTDLYLIMEYVPGGELFDYLVRRGRLPQSEALHYFQQIIFAVDYCHRFNICHRDLKPENLLLDQDKNIKVADFGMAAWQADERMLETSCGSPHYASPEIVAGKAYNGSASDIWSCGIILFALLTGRLPFDDDNIRTLLQKVKVGHFEMPDDIVGPARDLLFRMLEKDPEQRISMAEIVSHPFFLSRPPRLTGSRELPAPPALADMARPVAAHEIDPDILSNLKTLWHGASEGEIYAALMSPDKTWEKAIYHLLVKYRNRHLENYNMDDDDSDDDMSEMENRPRPHDRPSSRSQQHKAPRVEPARKVARVTPSPQPSQQSRRKPVPLAENETYGNATPPPRPQAPTPKKAAGDGAAPVTRRPSKLTAPPRTAAQHPAGPRSPVGRSAAAPAITLQEATPVKDAVSAPVAQVSSSRPRSGENASGPPLSPPQVENPELQNWLNQISNQLNEISIRSSTASSNSANSALQTPEFQAYMAYMSAQSPITSPVADKAELGALANDYDQFADADDDETEATSLCDVSVDPHATARMYAPSPVPQSPMTGLGLGAAPRAPSRNSAPPVSGRWSQQSASAGYRPPSRGSTHASESSAFYTPSPGFNAQFDIPTPGRSPAGPSAAVPLPAVPAQVLKANRSAPRPPPKTASRPAPPPPRSSVRQHEKVESLLGRDNSYVMVGSADDMPEDRMASWGSKRGSALSAQLGADGFGSILKKRKKAPVEPASPVIPSSGSQSGPKSGWFTNMFAFKPAAMEIRVNSIDISEARDKTRRALTAQNARVTVVDINGVRGFKVKMDDSRGLYGEVVKAIRFRVEFTRAAAGSKVYTSVSLTLEKGAQSSFKAMYTRLRDTLQSDSAPSTPTDRSKYSSTYSKRASITHGSSLAPPVQRPSISNPTSPYLNGVPLPSTIRS</sequence>
<feature type="binding site" evidence="3">
    <location>
        <position position="77"/>
    </location>
    <ligand>
        <name>ATP</name>
        <dbReference type="ChEBI" id="CHEBI:30616"/>
    </ligand>
</feature>
<dbReference type="SUPFAM" id="SSF56112">
    <property type="entry name" value="Protein kinase-like (PK-like)"/>
    <property type="match status" value="1"/>
</dbReference>
<evidence type="ECO:0000256" key="3">
    <source>
        <dbReference type="PROSITE-ProRule" id="PRU10141"/>
    </source>
</evidence>
<evidence type="ECO:0000256" key="2">
    <source>
        <dbReference type="ARBA" id="ARBA00022840"/>
    </source>
</evidence>
<feature type="compositionally biased region" description="Polar residues" evidence="4">
    <location>
        <begin position="975"/>
        <end position="1003"/>
    </location>
</feature>
<dbReference type="RefSeq" id="XP_069207051.1">
    <property type="nucleotide sequence ID" value="XM_069354980.1"/>
</dbReference>
<proteinExistence type="predicted"/>
<dbReference type="PROSITE" id="PS50011">
    <property type="entry name" value="PROTEIN_KINASE_DOM"/>
    <property type="match status" value="1"/>
</dbReference>
<feature type="region of interest" description="Disordered" evidence="4">
    <location>
        <begin position="1"/>
        <end position="43"/>
    </location>
</feature>
<feature type="compositionally biased region" description="Basic and acidic residues" evidence="4">
    <location>
        <begin position="407"/>
        <end position="418"/>
    </location>
</feature>